<organism evidence="2 3">
    <name type="scientific">Azospira restricta</name>
    <dbReference type="NCBI Taxonomy" id="404405"/>
    <lineage>
        <taxon>Bacteria</taxon>
        <taxon>Pseudomonadati</taxon>
        <taxon>Pseudomonadota</taxon>
        <taxon>Betaproteobacteria</taxon>
        <taxon>Rhodocyclales</taxon>
        <taxon>Rhodocyclaceae</taxon>
        <taxon>Azospira</taxon>
    </lineage>
</organism>
<proteinExistence type="predicted"/>
<feature type="compositionally biased region" description="Low complexity" evidence="1">
    <location>
        <begin position="65"/>
        <end position="75"/>
    </location>
</feature>
<sequence>MIPLLPFAAGLIAGGLAVRLWRSEETQAGVKKAQDTLRSAAQSGLDTLRETGAAVRQRFAGGESPAAAAEVTAAAPKKKAAPRKRKPAADKAVAKAAAPAAPHKRARKATTETPA</sequence>
<name>A0A974PY73_9RHOO</name>
<accession>A0A974PY73</accession>
<evidence type="ECO:0000256" key="1">
    <source>
        <dbReference type="SAM" id="MobiDB-lite"/>
    </source>
</evidence>
<gene>
    <name evidence="2" type="ORF">IWH25_15670</name>
</gene>
<dbReference type="Proteomes" id="UP000663444">
    <property type="component" value="Chromosome"/>
</dbReference>
<dbReference type="EMBL" id="CP064781">
    <property type="protein sequence ID" value="QRJ63170.1"/>
    <property type="molecule type" value="Genomic_DNA"/>
</dbReference>
<protein>
    <submittedName>
        <fullName evidence="2">Uncharacterized protein</fullName>
    </submittedName>
</protein>
<dbReference type="RefSeq" id="WP_203386698.1">
    <property type="nucleotide sequence ID" value="NZ_CP064781.1"/>
</dbReference>
<evidence type="ECO:0000313" key="2">
    <source>
        <dbReference type="EMBL" id="QRJ63170.1"/>
    </source>
</evidence>
<keyword evidence="3" id="KW-1185">Reference proteome</keyword>
<dbReference type="AlphaFoldDB" id="A0A974PY73"/>
<evidence type="ECO:0000313" key="3">
    <source>
        <dbReference type="Proteomes" id="UP000663444"/>
    </source>
</evidence>
<feature type="region of interest" description="Disordered" evidence="1">
    <location>
        <begin position="58"/>
        <end position="115"/>
    </location>
</feature>
<dbReference type="KEGG" id="ares:IWH25_15670"/>
<reference evidence="2" key="1">
    <citation type="submission" date="2020-11" db="EMBL/GenBank/DDBJ databases">
        <title>Azospira restricta DSM 18626 genome sequence.</title>
        <authorList>
            <person name="Moe W.M."/>
        </authorList>
    </citation>
    <scope>NUCLEOTIDE SEQUENCE</scope>
    <source>
        <strain evidence="2">DSM 18626</strain>
    </source>
</reference>
<feature type="compositionally biased region" description="Basic residues" evidence="1">
    <location>
        <begin position="76"/>
        <end position="86"/>
    </location>
</feature>